<name>A0A8C9EV32_PAVCR</name>
<evidence type="ECO:0000256" key="7">
    <source>
        <dbReference type="ARBA" id="ARBA00023136"/>
    </source>
</evidence>
<feature type="domain" description="Tyrosine-protein phosphatase" evidence="9">
    <location>
        <begin position="1"/>
        <end position="167"/>
    </location>
</feature>
<reference evidence="11" key="2">
    <citation type="submission" date="2025-09" db="UniProtKB">
        <authorList>
            <consortium name="Ensembl"/>
        </authorList>
    </citation>
    <scope>IDENTIFICATION</scope>
</reference>
<dbReference type="GO" id="GO:0046426">
    <property type="term" value="P:negative regulation of receptor signaling pathway via JAK-STAT"/>
    <property type="evidence" value="ECO:0007669"/>
    <property type="project" value="TreeGrafter"/>
</dbReference>
<dbReference type="InterPro" id="IPR000242">
    <property type="entry name" value="PTP_cat"/>
</dbReference>
<keyword evidence="4" id="KW-0597">Phosphoprotein</keyword>
<comment type="subcellular location">
    <subcellularLocation>
        <location evidence="1">Endomembrane system</location>
    </subcellularLocation>
</comment>
<evidence type="ECO:0000256" key="2">
    <source>
        <dbReference type="ARBA" id="ARBA00009701"/>
    </source>
</evidence>
<dbReference type="Pfam" id="PF00102">
    <property type="entry name" value="Y_phosphatase"/>
    <property type="match status" value="1"/>
</dbReference>
<protein>
    <recommendedName>
        <fullName evidence="3">protein-tyrosine-phosphatase</fullName>
        <ecNumber evidence="3">3.1.3.48</ecNumber>
    </recommendedName>
</protein>
<dbReference type="GO" id="GO:0019901">
    <property type="term" value="F:protein kinase binding"/>
    <property type="evidence" value="ECO:0007669"/>
    <property type="project" value="TreeGrafter"/>
</dbReference>
<dbReference type="GO" id="GO:0012505">
    <property type="term" value="C:endomembrane system"/>
    <property type="evidence" value="ECO:0007669"/>
    <property type="project" value="UniProtKB-SubCell"/>
</dbReference>
<evidence type="ECO:0000313" key="12">
    <source>
        <dbReference type="Proteomes" id="UP000694428"/>
    </source>
</evidence>
<keyword evidence="8" id="KW-1133">Transmembrane helix</keyword>
<dbReference type="PROSITE" id="PS00383">
    <property type="entry name" value="TYR_PHOSPHATASE_1"/>
    <property type="match status" value="1"/>
</dbReference>
<evidence type="ECO:0000259" key="10">
    <source>
        <dbReference type="PROSITE" id="PS50056"/>
    </source>
</evidence>
<dbReference type="GO" id="GO:0004726">
    <property type="term" value="F:non-membrane spanning protein tyrosine phosphatase activity"/>
    <property type="evidence" value="ECO:0007669"/>
    <property type="project" value="TreeGrafter"/>
</dbReference>
<dbReference type="PROSITE" id="PS50056">
    <property type="entry name" value="TYR_PHOSPHATASE_2"/>
    <property type="match status" value="1"/>
</dbReference>
<evidence type="ECO:0000313" key="11">
    <source>
        <dbReference type="Ensembl" id="ENSPSTP00000006344.1"/>
    </source>
</evidence>
<keyword evidence="6" id="KW-0904">Protein phosphatase</keyword>
<evidence type="ECO:0000256" key="3">
    <source>
        <dbReference type="ARBA" id="ARBA00013064"/>
    </source>
</evidence>
<evidence type="ECO:0000259" key="9">
    <source>
        <dbReference type="PROSITE" id="PS50055"/>
    </source>
</evidence>
<dbReference type="InterPro" id="IPR003595">
    <property type="entry name" value="Tyr_Pase_cat"/>
</dbReference>
<dbReference type="GO" id="GO:0005737">
    <property type="term" value="C:cytoplasm"/>
    <property type="evidence" value="ECO:0007669"/>
    <property type="project" value="TreeGrafter"/>
</dbReference>
<evidence type="ECO:0000256" key="5">
    <source>
        <dbReference type="ARBA" id="ARBA00022801"/>
    </source>
</evidence>
<dbReference type="InterPro" id="IPR029021">
    <property type="entry name" value="Prot-tyrosine_phosphatase-like"/>
</dbReference>
<evidence type="ECO:0000256" key="8">
    <source>
        <dbReference type="SAM" id="Phobius"/>
    </source>
</evidence>
<evidence type="ECO:0000256" key="4">
    <source>
        <dbReference type="ARBA" id="ARBA00022553"/>
    </source>
</evidence>
<dbReference type="InterPro" id="IPR051985">
    <property type="entry name" value="NR_tyrosine_phosphatase"/>
</dbReference>
<dbReference type="PROSITE" id="PS50055">
    <property type="entry name" value="TYR_PHOSPHATASE_PTP"/>
    <property type="match status" value="1"/>
</dbReference>
<dbReference type="AlphaFoldDB" id="A0A8C9EV32"/>
<reference evidence="11" key="1">
    <citation type="submission" date="2025-08" db="UniProtKB">
        <authorList>
            <consortium name="Ensembl"/>
        </authorList>
    </citation>
    <scope>IDENTIFICATION</scope>
</reference>
<keyword evidence="7 8" id="KW-0472">Membrane</keyword>
<dbReference type="GO" id="GO:0070373">
    <property type="term" value="P:negative regulation of ERK1 and ERK2 cascade"/>
    <property type="evidence" value="ECO:0007669"/>
    <property type="project" value="TreeGrafter"/>
</dbReference>
<dbReference type="EC" id="3.1.3.48" evidence="3"/>
<sequence length="236" mass="26748">MVWQQKTKAVVMLNRIVEKDSVSNCVSPTGYSALSAEELKGNSGKLQGTKEYHGESRMISHFHYTTWPDFGVPESPASFLNFLFKVRESGCLSPEHGPAVVHCSAGIGRSGTFSLVDSCLVLVSTWLFSVTAFFPTLCLRSQCGCFDVGTERTIEELSPSYFSFFSLSAVRKRLREDRKANTAQKLQQMKQKLNETERKRKRWLYWKPILAKIGFGTLILVGAYSCWKMYFQEHSL</sequence>
<dbReference type="Proteomes" id="UP000694428">
    <property type="component" value="Unplaced"/>
</dbReference>
<proteinExistence type="inferred from homology"/>
<dbReference type="SMART" id="SM00194">
    <property type="entry name" value="PTPc"/>
    <property type="match status" value="1"/>
</dbReference>
<dbReference type="PRINTS" id="PR00700">
    <property type="entry name" value="PRTYPHPHTASE"/>
</dbReference>
<dbReference type="SMART" id="SM00404">
    <property type="entry name" value="PTPc_motif"/>
    <property type="match status" value="1"/>
</dbReference>
<evidence type="ECO:0000256" key="6">
    <source>
        <dbReference type="ARBA" id="ARBA00022912"/>
    </source>
</evidence>
<dbReference type="Ensembl" id="ENSPSTT00000006659.1">
    <property type="protein sequence ID" value="ENSPSTP00000006344.1"/>
    <property type="gene ID" value="ENSPSTG00000004499.1"/>
</dbReference>
<organism evidence="11 12">
    <name type="scientific">Pavo cristatus</name>
    <name type="common">Indian peafowl</name>
    <name type="synonym">Blue peafowl</name>
    <dbReference type="NCBI Taxonomy" id="9049"/>
    <lineage>
        <taxon>Eukaryota</taxon>
        <taxon>Metazoa</taxon>
        <taxon>Chordata</taxon>
        <taxon>Craniata</taxon>
        <taxon>Vertebrata</taxon>
        <taxon>Euteleostomi</taxon>
        <taxon>Archelosauria</taxon>
        <taxon>Archosauria</taxon>
        <taxon>Dinosauria</taxon>
        <taxon>Saurischia</taxon>
        <taxon>Theropoda</taxon>
        <taxon>Coelurosauria</taxon>
        <taxon>Aves</taxon>
        <taxon>Neognathae</taxon>
        <taxon>Galloanserae</taxon>
        <taxon>Galliformes</taxon>
        <taxon>Phasianidae</taxon>
        <taxon>Phasianinae</taxon>
        <taxon>Pavo</taxon>
    </lineage>
</organism>
<dbReference type="GO" id="GO:0005634">
    <property type="term" value="C:nucleus"/>
    <property type="evidence" value="ECO:0007669"/>
    <property type="project" value="TreeGrafter"/>
</dbReference>
<accession>A0A8C9EV32</accession>
<evidence type="ECO:0000256" key="1">
    <source>
        <dbReference type="ARBA" id="ARBA00004308"/>
    </source>
</evidence>
<feature type="transmembrane region" description="Helical" evidence="8">
    <location>
        <begin position="209"/>
        <end position="230"/>
    </location>
</feature>
<keyword evidence="8" id="KW-0812">Transmembrane</keyword>
<dbReference type="PANTHER" id="PTHR46047:SF1">
    <property type="entry name" value="TYROSINE-PROTEIN PHOSPHATASE NON-RECEPTOR TYPE 2"/>
    <property type="match status" value="1"/>
</dbReference>
<dbReference type="InterPro" id="IPR016130">
    <property type="entry name" value="Tyr_Pase_AS"/>
</dbReference>
<keyword evidence="5" id="KW-0378">Hydrolase</keyword>
<feature type="domain" description="Tyrosine specific protein phosphatases" evidence="10">
    <location>
        <begin position="77"/>
        <end position="117"/>
    </location>
</feature>
<dbReference type="InterPro" id="IPR000387">
    <property type="entry name" value="Tyr_Pase_dom"/>
</dbReference>
<dbReference type="Gene3D" id="3.90.190.10">
    <property type="entry name" value="Protein tyrosine phosphatase superfamily"/>
    <property type="match status" value="1"/>
</dbReference>
<comment type="similarity">
    <text evidence="2">Belongs to the protein-tyrosine phosphatase family. Non-receptor class 1 subfamily.</text>
</comment>
<keyword evidence="12" id="KW-1185">Reference proteome</keyword>
<dbReference type="PANTHER" id="PTHR46047">
    <property type="entry name" value="TYROSINE-PROTEIN PHOSPHATASE NON-RECEPTOR TYPE 61F"/>
    <property type="match status" value="1"/>
</dbReference>
<dbReference type="SUPFAM" id="SSF52799">
    <property type="entry name" value="(Phosphotyrosine protein) phosphatases II"/>
    <property type="match status" value="1"/>
</dbReference>